<dbReference type="SUPFAM" id="SSF47413">
    <property type="entry name" value="lambda repressor-like DNA-binding domains"/>
    <property type="match status" value="1"/>
</dbReference>
<dbReference type="InterPro" id="IPR010982">
    <property type="entry name" value="Lambda_DNA-bd_dom_sf"/>
</dbReference>
<dbReference type="PROSITE" id="PS50943">
    <property type="entry name" value="HTH_CROC1"/>
    <property type="match status" value="1"/>
</dbReference>
<evidence type="ECO:0000313" key="2">
    <source>
        <dbReference type="EMBL" id="OUN42616.1"/>
    </source>
</evidence>
<dbReference type="Proteomes" id="UP000196560">
    <property type="component" value="Unassembled WGS sequence"/>
</dbReference>
<comment type="caution">
    <text evidence="2">The sequence shown here is derived from an EMBL/GenBank/DDBJ whole genome shotgun (WGS) entry which is preliminary data.</text>
</comment>
<dbReference type="Pfam" id="PF01381">
    <property type="entry name" value="HTH_3"/>
    <property type="match status" value="1"/>
</dbReference>
<dbReference type="EMBL" id="NFHO01000007">
    <property type="protein sequence ID" value="OUN42616.1"/>
    <property type="molecule type" value="Genomic_DNA"/>
</dbReference>
<dbReference type="RefSeq" id="WP_087186622.1">
    <property type="nucleotide sequence ID" value="NZ_JBCOJA010000003.1"/>
</dbReference>
<protein>
    <recommendedName>
        <fullName evidence="1">HTH cro/C1-type domain-containing protein</fullName>
    </recommendedName>
</protein>
<dbReference type="AlphaFoldDB" id="A0A1Y3U1L1"/>
<proteinExistence type="predicted"/>
<gene>
    <name evidence="2" type="ORF">B5G21_07235</name>
</gene>
<name>A0A1Y3U1L1_9ACTN</name>
<dbReference type="InterPro" id="IPR001387">
    <property type="entry name" value="Cro/C1-type_HTH"/>
</dbReference>
<sequence>MPNSLQNLRKEAGYRTAKDFAEAVDIPAPTYTRYEQEPAKIPIERAWIIADFLGCTIDAVVGRTPIKPSEMRGPVQRVYDALSDKNKGLLDEYLDYIQYKDGKEQARDRAQDQRRYEELVQQYSRQFYESMGSGEADFIDLVSLGDADALRARFLEFVETRLADERDREIADALDMAESVGRRNARDNGWEFEVAGERFLIRDTKPKEPLSIELACYKLSNMLSAQYEERDREVLEGITSAYDGMRRRRNAFPHALGGSFGNNRG</sequence>
<dbReference type="GO" id="GO:0003677">
    <property type="term" value="F:DNA binding"/>
    <property type="evidence" value="ECO:0007669"/>
    <property type="project" value="InterPro"/>
</dbReference>
<accession>A0A1Y3U1L1</accession>
<dbReference type="CDD" id="cd00093">
    <property type="entry name" value="HTH_XRE"/>
    <property type="match status" value="1"/>
</dbReference>
<dbReference type="Gene3D" id="1.10.260.40">
    <property type="entry name" value="lambda repressor-like DNA-binding domains"/>
    <property type="match status" value="1"/>
</dbReference>
<keyword evidence="3" id="KW-1185">Reference proteome</keyword>
<dbReference type="SMART" id="SM00530">
    <property type="entry name" value="HTH_XRE"/>
    <property type="match status" value="1"/>
</dbReference>
<reference evidence="3" key="1">
    <citation type="submission" date="2017-04" db="EMBL/GenBank/DDBJ databases">
        <title>Function of individual gut microbiota members based on whole genome sequencing of pure cultures obtained from chicken caecum.</title>
        <authorList>
            <person name="Medvecky M."/>
            <person name="Cejkova D."/>
            <person name="Polansky O."/>
            <person name="Karasova D."/>
            <person name="Kubasova T."/>
            <person name="Cizek A."/>
            <person name="Rychlik I."/>
        </authorList>
    </citation>
    <scope>NUCLEOTIDE SEQUENCE [LARGE SCALE GENOMIC DNA]</scope>
    <source>
        <strain evidence="3">An70</strain>
    </source>
</reference>
<organism evidence="2 3">
    <name type="scientific">Enorma massiliensis</name>
    <dbReference type="NCBI Taxonomy" id="1472761"/>
    <lineage>
        <taxon>Bacteria</taxon>
        <taxon>Bacillati</taxon>
        <taxon>Actinomycetota</taxon>
        <taxon>Coriobacteriia</taxon>
        <taxon>Coriobacteriales</taxon>
        <taxon>Coriobacteriaceae</taxon>
        <taxon>Enorma</taxon>
    </lineage>
</organism>
<feature type="domain" description="HTH cro/C1-type" evidence="1">
    <location>
        <begin position="5"/>
        <end position="60"/>
    </location>
</feature>
<evidence type="ECO:0000313" key="3">
    <source>
        <dbReference type="Proteomes" id="UP000196560"/>
    </source>
</evidence>
<evidence type="ECO:0000259" key="1">
    <source>
        <dbReference type="PROSITE" id="PS50943"/>
    </source>
</evidence>